<dbReference type="AlphaFoldDB" id="A0A7R9B9E8"/>
<accession>A0A7R9B9E8</accession>
<reference evidence="1" key="1">
    <citation type="submission" date="2020-11" db="EMBL/GenBank/DDBJ databases">
        <authorList>
            <person name="Tran Van P."/>
        </authorList>
    </citation>
    <scope>NUCLEOTIDE SEQUENCE</scope>
</reference>
<name>A0A7R9B9E8_TIMSH</name>
<protein>
    <submittedName>
        <fullName evidence="1">Uncharacterized protein</fullName>
    </submittedName>
</protein>
<dbReference type="EMBL" id="OC018071">
    <property type="protein sequence ID" value="CAD7268926.1"/>
    <property type="molecule type" value="Genomic_DNA"/>
</dbReference>
<sequence>MSVAFVGWISLGTQAAIANKQITFPTKPVSIEGCLHLVNITMDPVPTSRIVKKCNKGHPYTNMN</sequence>
<evidence type="ECO:0000313" key="1">
    <source>
        <dbReference type="EMBL" id="CAD7268926.1"/>
    </source>
</evidence>
<gene>
    <name evidence="1" type="ORF">TSIB3V08_LOCUS12926</name>
</gene>
<proteinExistence type="predicted"/>
<organism evidence="1">
    <name type="scientific">Timema shepardi</name>
    <name type="common">Walking stick</name>
    <dbReference type="NCBI Taxonomy" id="629360"/>
    <lineage>
        <taxon>Eukaryota</taxon>
        <taxon>Metazoa</taxon>
        <taxon>Ecdysozoa</taxon>
        <taxon>Arthropoda</taxon>
        <taxon>Hexapoda</taxon>
        <taxon>Insecta</taxon>
        <taxon>Pterygota</taxon>
        <taxon>Neoptera</taxon>
        <taxon>Polyneoptera</taxon>
        <taxon>Phasmatodea</taxon>
        <taxon>Timematodea</taxon>
        <taxon>Timematoidea</taxon>
        <taxon>Timematidae</taxon>
        <taxon>Timema</taxon>
    </lineage>
</organism>